<evidence type="ECO:0000256" key="4">
    <source>
        <dbReference type="PIRNR" id="PIRNR002490"/>
    </source>
</evidence>
<dbReference type="InterPro" id="IPR050333">
    <property type="entry name" value="SLRP"/>
</dbReference>
<evidence type="ECO:0000256" key="3">
    <source>
        <dbReference type="ARBA" id="ARBA00023157"/>
    </source>
</evidence>
<dbReference type="SMART" id="SM00369">
    <property type="entry name" value="LRR_TYP"/>
    <property type="match status" value="7"/>
</dbReference>
<dbReference type="InParanoid" id="A0A3P8VXQ2"/>
<dbReference type="SUPFAM" id="SSF52058">
    <property type="entry name" value="L domain-like"/>
    <property type="match status" value="1"/>
</dbReference>
<dbReference type="OMA" id="INDFCPT"/>
<dbReference type="Gene3D" id="3.80.10.10">
    <property type="entry name" value="Ribonuclease Inhibitor"/>
    <property type="match status" value="1"/>
</dbReference>
<evidence type="ECO:0000256" key="1">
    <source>
        <dbReference type="ARBA" id="ARBA00022614"/>
    </source>
</evidence>
<feature type="disulfide bond" evidence="5">
    <location>
        <begin position="67"/>
        <end position="76"/>
    </location>
</feature>
<keyword evidence="3 5" id="KW-1015">Disulfide bond</keyword>
<evidence type="ECO:0000313" key="8">
    <source>
        <dbReference type="Ensembl" id="ENSCSEP00000020018.1"/>
    </source>
</evidence>
<dbReference type="STRING" id="244447.ENSCSEP00000020018"/>
<comment type="similarity">
    <text evidence="4">Belongs to the small leucine-rich proteoglycan (SLRP) family. SLRP class I subfamily.</text>
</comment>
<dbReference type="PANTHER" id="PTHR45712">
    <property type="entry name" value="AGAP008170-PA"/>
    <property type="match status" value="1"/>
</dbReference>
<reference evidence="8" key="2">
    <citation type="submission" date="2025-08" db="UniProtKB">
        <authorList>
            <consortium name="Ensembl"/>
        </authorList>
    </citation>
    <scope>IDENTIFICATION</scope>
</reference>
<evidence type="ECO:0000256" key="6">
    <source>
        <dbReference type="SAM" id="MobiDB-lite"/>
    </source>
</evidence>
<dbReference type="InterPro" id="IPR016352">
    <property type="entry name" value="SLRP_I_decor/aspor/byglycan"/>
</dbReference>
<comment type="subcellular location">
    <subcellularLocation>
        <location evidence="4">Secreted</location>
        <location evidence="4">Extracellular space</location>
        <location evidence="4">Extracellular matrix</location>
    </subcellularLocation>
</comment>
<keyword evidence="4" id="KW-0964">Secreted</keyword>
<feature type="chain" id="PRO_5018002384" description="Asporin" evidence="7">
    <location>
        <begin position="16"/>
        <end position="367"/>
    </location>
</feature>
<name>A0A3P8VXQ2_CYNSE</name>
<organism evidence="8 9">
    <name type="scientific">Cynoglossus semilaevis</name>
    <name type="common">Tongue sole</name>
    <dbReference type="NCBI Taxonomy" id="244447"/>
    <lineage>
        <taxon>Eukaryota</taxon>
        <taxon>Metazoa</taxon>
        <taxon>Chordata</taxon>
        <taxon>Craniata</taxon>
        <taxon>Vertebrata</taxon>
        <taxon>Euteleostomi</taxon>
        <taxon>Actinopterygii</taxon>
        <taxon>Neopterygii</taxon>
        <taxon>Teleostei</taxon>
        <taxon>Neoteleostei</taxon>
        <taxon>Acanthomorphata</taxon>
        <taxon>Carangaria</taxon>
        <taxon>Pleuronectiformes</taxon>
        <taxon>Pleuronectoidei</taxon>
        <taxon>Cynoglossidae</taxon>
        <taxon>Cynoglossinae</taxon>
        <taxon>Cynoglossus</taxon>
    </lineage>
</organism>
<evidence type="ECO:0000256" key="2">
    <source>
        <dbReference type="ARBA" id="ARBA00022737"/>
    </source>
</evidence>
<feature type="region of interest" description="Disordered" evidence="6">
    <location>
        <begin position="39"/>
        <end position="66"/>
    </location>
</feature>
<reference evidence="8 9" key="1">
    <citation type="journal article" date="2014" name="Nat. Genet.">
        <title>Whole-genome sequence of a flatfish provides insights into ZW sex chromosome evolution and adaptation to a benthic lifestyle.</title>
        <authorList>
            <person name="Chen S."/>
            <person name="Zhang G."/>
            <person name="Shao C."/>
            <person name="Huang Q."/>
            <person name="Liu G."/>
            <person name="Zhang P."/>
            <person name="Song W."/>
            <person name="An N."/>
            <person name="Chalopin D."/>
            <person name="Volff J.N."/>
            <person name="Hong Y."/>
            <person name="Li Q."/>
            <person name="Sha Z."/>
            <person name="Zhou H."/>
            <person name="Xie M."/>
            <person name="Yu Q."/>
            <person name="Liu Y."/>
            <person name="Xiang H."/>
            <person name="Wang N."/>
            <person name="Wu K."/>
            <person name="Yang C."/>
            <person name="Zhou Q."/>
            <person name="Liao X."/>
            <person name="Yang L."/>
            <person name="Hu Q."/>
            <person name="Zhang J."/>
            <person name="Meng L."/>
            <person name="Jin L."/>
            <person name="Tian Y."/>
            <person name="Lian J."/>
            <person name="Yang J."/>
            <person name="Miao G."/>
            <person name="Liu S."/>
            <person name="Liang Z."/>
            <person name="Yan F."/>
            <person name="Li Y."/>
            <person name="Sun B."/>
            <person name="Zhang H."/>
            <person name="Zhang J."/>
            <person name="Zhu Y."/>
            <person name="Du M."/>
            <person name="Zhao Y."/>
            <person name="Schartl M."/>
            <person name="Tang Q."/>
            <person name="Wang J."/>
        </authorList>
    </citation>
    <scope>NUCLEOTIDE SEQUENCE</scope>
</reference>
<dbReference type="Proteomes" id="UP000265120">
    <property type="component" value="Chromosome 11"/>
</dbReference>
<accession>A0A3P8VXQ2</accession>
<sequence>MRVFILLCLLALGNTKPYQPVNVMEFMKNYDIMMADAVDDDDDEEDDDDSDEDEGSEEEDENCPPGCHCSPRVVQCSDQGTQIKNTLSKIVLLDLQNNDITEINENDFKGLSKLYGLFLINNKISKIHPKAFKNMYNLRLLYLSYNLLTEIPANLPPNVIELRFHENKINRIQKDAFKGLRKLHVLELGANPLANSGIELGAFNGLSTLYIGIAEAKLNAIPKDFPSSITEMSLDYNKITKVEVEDFIRYKNLQRLGLAFNQIKFVENGSLVSIPNIREIHLDNNRLKKVPPGLNSLRYLQMIFLHGNKISSVGVNDFCPIGSSVKKNLYTAISLFANPVKYWDVQPAAFRCVTGRRGVQLGNFRKK</sequence>
<dbReference type="PANTHER" id="PTHR45712:SF2">
    <property type="entry name" value="ASPORIN"/>
    <property type="match status" value="1"/>
</dbReference>
<keyword evidence="7" id="KW-0732">Signal</keyword>
<feature type="disulfide bond" evidence="5">
    <location>
        <begin position="319"/>
        <end position="352"/>
    </location>
</feature>
<dbReference type="Ensembl" id="ENSCSET00000020264.1">
    <property type="protein sequence ID" value="ENSCSEP00000020018.1"/>
    <property type="gene ID" value="ENSCSEG00000012773.1"/>
</dbReference>
<dbReference type="PIRSF" id="PIRSF002490">
    <property type="entry name" value="SLRP_I"/>
    <property type="match status" value="1"/>
</dbReference>
<dbReference type="InterPro" id="IPR032675">
    <property type="entry name" value="LRR_dom_sf"/>
</dbReference>
<keyword evidence="2" id="KW-0677">Repeat</keyword>
<dbReference type="GO" id="GO:0005615">
    <property type="term" value="C:extracellular space"/>
    <property type="evidence" value="ECO:0007669"/>
    <property type="project" value="TreeGrafter"/>
</dbReference>
<dbReference type="PROSITE" id="PS51450">
    <property type="entry name" value="LRR"/>
    <property type="match status" value="1"/>
</dbReference>
<dbReference type="InterPro" id="IPR001611">
    <property type="entry name" value="Leu-rich_rpt"/>
</dbReference>
<evidence type="ECO:0000256" key="5">
    <source>
        <dbReference type="PIRSR" id="PIRSR002490-1"/>
    </source>
</evidence>
<dbReference type="GeneTree" id="ENSGT00940000157444"/>
<keyword evidence="1" id="KW-0433">Leucine-rich repeat</keyword>
<feature type="compositionally biased region" description="Acidic residues" evidence="6">
    <location>
        <begin position="39"/>
        <end position="62"/>
    </location>
</feature>
<dbReference type="AlphaFoldDB" id="A0A3P8VXQ2"/>
<feature type="disulfide bond" evidence="5">
    <location>
        <begin position="63"/>
        <end position="69"/>
    </location>
</feature>
<feature type="signal peptide" evidence="7">
    <location>
        <begin position="1"/>
        <end position="15"/>
    </location>
</feature>
<reference evidence="8" key="3">
    <citation type="submission" date="2025-09" db="UniProtKB">
        <authorList>
            <consortium name="Ensembl"/>
        </authorList>
    </citation>
    <scope>IDENTIFICATION</scope>
</reference>
<proteinExistence type="inferred from homology"/>
<protein>
    <recommendedName>
        <fullName evidence="4">Asporin</fullName>
    </recommendedName>
</protein>
<keyword evidence="4" id="KW-0272">Extracellular matrix</keyword>
<keyword evidence="9" id="KW-1185">Reference proteome</keyword>
<dbReference type="Pfam" id="PF13855">
    <property type="entry name" value="LRR_8"/>
    <property type="match status" value="2"/>
</dbReference>
<evidence type="ECO:0000313" key="9">
    <source>
        <dbReference type="Proteomes" id="UP000265120"/>
    </source>
</evidence>
<evidence type="ECO:0000256" key="7">
    <source>
        <dbReference type="SAM" id="SignalP"/>
    </source>
</evidence>
<dbReference type="InterPro" id="IPR003591">
    <property type="entry name" value="Leu-rich_rpt_typical-subtyp"/>
</dbReference>